<name>A0A3Q7ITH1_SOLLC</name>
<reference evidence="6" key="2">
    <citation type="submission" date="2019-01" db="UniProtKB">
        <authorList>
            <consortium name="EnsemblPlants"/>
        </authorList>
    </citation>
    <scope>IDENTIFICATION</scope>
    <source>
        <strain evidence="6">cv. Heinz 1706</strain>
    </source>
</reference>
<keyword evidence="3" id="KW-0203">Cytokinin biosynthesis</keyword>
<keyword evidence="4" id="KW-0547">Nucleotide-binding</keyword>
<dbReference type="GO" id="GO:0005524">
    <property type="term" value="F:ATP binding"/>
    <property type="evidence" value="ECO:0007669"/>
    <property type="project" value="UniProtKB-KW"/>
</dbReference>
<sequence>MNTFINNEGFNKKKVILIMGATGTGKSHLSDLTTEDFCLQAVVYVEKILKTQRVLIIVGGSNLYTEKLVEDPLLMFKYKYDCCFIWIDVEQ</sequence>
<keyword evidence="7" id="KW-1185">Reference proteome</keyword>
<keyword evidence="2" id="KW-0808">Transferase</keyword>
<dbReference type="InterPro" id="IPR027417">
    <property type="entry name" value="P-loop_NTPase"/>
</dbReference>
<dbReference type="GO" id="GO:0009691">
    <property type="term" value="P:cytokinin biosynthetic process"/>
    <property type="evidence" value="ECO:0007669"/>
    <property type="project" value="UniProtKB-KW"/>
</dbReference>
<dbReference type="PANTHER" id="PTHR11088:SF73">
    <property type="entry name" value="PHOSPHORIBULOKINASE_URIDINE KINASE DOMAIN-CONTAINING PROTEIN"/>
    <property type="match status" value="1"/>
</dbReference>
<evidence type="ECO:0000256" key="2">
    <source>
        <dbReference type="ARBA" id="ARBA00022679"/>
    </source>
</evidence>
<evidence type="ECO:0000256" key="3">
    <source>
        <dbReference type="ARBA" id="ARBA00022712"/>
    </source>
</evidence>
<dbReference type="PANTHER" id="PTHR11088">
    <property type="entry name" value="TRNA DIMETHYLALLYLTRANSFERASE"/>
    <property type="match status" value="1"/>
</dbReference>
<dbReference type="InterPro" id="IPR039657">
    <property type="entry name" value="Dimethylallyltransferase"/>
</dbReference>
<keyword evidence="5" id="KW-0067">ATP-binding</keyword>
<dbReference type="AlphaFoldDB" id="A0A3Q7ITH1"/>
<dbReference type="STRING" id="4081.A0A3Q7ITH1"/>
<evidence type="ECO:0000313" key="6">
    <source>
        <dbReference type="EnsemblPlants" id="Solyc11g020351.1.1"/>
    </source>
</evidence>
<evidence type="ECO:0000256" key="4">
    <source>
        <dbReference type="ARBA" id="ARBA00022741"/>
    </source>
</evidence>
<dbReference type="EnsemblPlants" id="Solyc11g020351.1.1">
    <property type="protein sequence ID" value="Solyc11g020351.1.1"/>
    <property type="gene ID" value="Solyc11g020351.1"/>
</dbReference>
<dbReference type="Gramene" id="Solyc11g020351.1.1">
    <property type="protein sequence ID" value="Solyc11g020351.1.1"/>
    <property type="gene ID" value="Solyc11g020351.1"/>
</dbReference>
<dbReference type="Proteomes" id="UP000004994">
    <property type="component" value="Chromosome 11"/>
</dbReference>
<comment type="similarity">
    <text evidence="1">Belongs to the IPP transferase family.</text>
</comment>
<dbReference type="Gene3D" id="3.40.50.300">
    <property type="entry name" value="P-loop containing nucleotide triphosphate hydrolases"/>
    <property type="match status" value="1"/>
</dbReference>
<dbReference type="GO" id="GO:0016740">
    <property type="term" value="F:transferase activity"/>
    <property type="evidence" value="ECO:0007669"/>
    <property type="project" value="UniProtKB-KW"/>
</dbReference>
<reference evidence="6" key="1">
    <citation type="journal article" date="2012" name="Nature">
        <title>The tomato genome sequence provides insights into fleshy fruit evolution.</title>
        <authorList>
            <consortium name="Tomato Genome Consortium"/>
        </authorList>
    </citation>
    <scope>NUCLEOTIDE SEQUENCE [LARGE SCALE GENOMIC DNA]</scope>
    <source>
        <strain evidence="6">cv. Heinz 1706</strain>
    </source>
</reference>
<dbReference type="Pfam" id="PF01715">
    <property type="entry name" value="IPPT"/>
    <property type="match status" value="1"/>
</dbReference>
<dbReference type="SUPFAM" id="SSF52540">
    <property type="entry name" value="P-loop containing nucleoside triphosphate hydrolases"/>
    <property type="match status" value="1"/>
</dbReference>
<dbReference type="InParanoid" id="A0A3Q7ITH1"/>
<evidence type="ECO:0000256" key="5">
    <source>
        <dbReference type="ARBA" id="ARBA00022840"/>
    </source>
</evidence>
<protein>
    <submittedName>
        <fullName evidence="6">Uncharacterized protein</fullName>
    </submittedName>
</protein>
<evidence type="ECO:0000313" key="7">
    <source>
        <dbReference type="Proteomes" id="UP000004994"/>
    </source>
</evidence>
<organism evidence="6">
    <name type="scientific">Solanum lycopersicum</name>
    <name type="common">Tomato</name>
    <name type="synonym">Lycopersicon esculentum</name>
    <dbReference type="NCBI Taxonomy" id="4081"/>
    <lineage>
        <taxon>Eukaryota</taxon>
        <taxon>Viridiplantae</taxon>
        <taxon>Streptophyta</taxon>
        <taxon>Embryophyta</taxon>
        <taxon>Tracheophyta</taxon>
        <taxon>Spermatophyta</taxon>
        <taxon>Magnoliopsida</taxon>
        <taxon>eudicotyledons</taxon>
        <taxon>Gunneridae</taxon>
        <taxon>Pentapetalae</taxon>
        <taxon>asterids</taxon>
        <taxon>lamiids</taxon>
        <taxon>Solanales</taxon>
        <taxon>Solanaceae</taxon>
        <taxon>Solanoideae</taxon>
        <taxon>Solaneae</taxon>
        <taxon>Solanum</taxon>
        <taxon>Solanum subgen. Lycopersicon</taxon>
    </lineage>
</organism>
<evidence type="ECO:0000256" key="1">
    <source>
        <dbReference type="ARBA" id="ARBA00005842"/>
    </source>
</evidence>
<proteinExistence type="inferred from homology"/>
<accession>A0A3Q7ITH1</accession>
<dbReference type="PaxDb" id="4081-Solyc11g020360.1.1"/>